<evidence type="ECO:0000313" key="1">
    <source>
        <dbReference type="EMBL" id="KAI7954114.1"/>
    </source>
</evidence>
<gene>
    <name evidence="1" type="ORF">MJO28_006661</name>
</gene>
<name>A0ACC0EJ21_9BASI</name>
<dbReference type="EMBL" id="CM045870">
    <property type="protein sequence ID" value="KAI7954114.1"/>
    <property type="molecule type" value="Genomic_DNA"/>
</dbReference>
<keyword evidence="2" id="KW-1185">Reference proteome</keyword>
<proteinExistence type="predicted"/>
<reference evidence="2" key="2">
    <citation type="journal article" date="2018" name="Mol. Plant Microbe Interact.">
        <title>Genome sequence resources for the wheat stripe rust pathogen (Puccinia striiformis f. sp. tritici) and the barley stripe rust pathogen (Puccinia striiformis f. sp. hordei).</title>
        <authorList>
            <person name="Xia C."/>
            <person name="Wang M."/>
            <person name="Yin C."/>
            <person name="Cornejo O.E."/>
            <person name="Hulbert S.H."/>
            <person name="Chen X."/>
        </authorList>
    </citation>
    <scope>NUCLEOTIDE SEQUENCE [LARGE SCALE GENOMIC DNA]</scope>
    <source>
        <strain evidence="2">93-210</strain>
    </source>
</reference>
<protein>
    <submittedName>
        <fullName evidence="1">Uncharacterized protein</fullName>
    </submittedName>
</protein>
<comment type="caution">
    <text evidence="1">The sequence shown here is derived from an EMBL/GenBank/DDBJ whole genome shotgun (WGS) entry which is preliminary data.</text>
</comment>
<evidence type="ECO:0000313" key="2">
    <source>
        <dbReference type="Proteomes" id="UP001060170"/>
    </source>
</evidence>
<organism evidence="1 2">
    <name type="scientific">Puccinia striiformis f. sp. tritici</name>
    <dbReference type="NCBI Taxonomy" id="168172"/>
    <lineage>
        <taxon>Eukaryota</taxon>
        <taxon>Fungi</taxon>
        <taxon>Dikarya</taxon>
        <taxon>Basidiomycota</taxon>
        <taxon>Pucciniomycotina</taxon>
        <taxon>Pucciniomycetes</taxon>
        <taxon>Pucciniales</taxon>
        <taxon>Pucciniaceae</taxon>
        <taxon>Puccinia</taxon>
    </lineage>
</organism>
<dbReference type="Proteomes" id="UP001060170">
    <property type="component" value="Chromosome 6"/>
</dbReference>
<reference evidence="2" key="1">
    <citation type="journal article" date="2018" name="BMC Genomics">
        <title>Genomic insights into host adaptation between the wheat stripe rust pathogen (Puccinia striiformis f. sp. tritici) and the barley stripe rust pathogen (Puccinia striiformis f. sp. hordei).</title>
        <authorList>
            <person name="Xia C."/>
            <person name="Wang M."/>
            <person name="Yin C."/>
            <person name="Cornejo O.E."/>
            <person name="Hulbert S.H."/>
            <person name="Chen X."/>
        </authorList>
    </citation>
    <scope>NUCLEOTIDE SEQUENCE [LARGE SCALE GENOMIC DNA]</scope>
    <source>
        <strain evidence="2">93-210</strain>
    </source>
</reference>
<accession>A0ACC0EJ21</accession>
<sequence length="454" mass="50911">MEERSREPLELNSESEESDKSDLSVFSEGPACSHPQAPNIHQSQALQPVKSQDQVVVDQVESQDDPNSCTEIYQCSICIANNKICAGSLFSRRLFHTHPVVLYASLATVFSHILRHTPAGVSSYSLRCQTDLVKITLSNGVLNQPPHQIMHSEKMAIRNIPKDIRTVISWLQLSPRLNIYVCCRECFAIYDDSDSTPDLCTHSYIHGKASTSDTKTSSKRDHKNPSDLLTKKNSLSLSPPKQNKNEKALQTNNLTYMTSISTPSPIPLMPHSTHKQSTWTQAMSLLTPLWTMGGTQLKSLYDPIPFEPEIVTKYQDDYLESPVFNELIAKLNKKFSLSDSIWVLSTAYSQEVRQNRSSYSPVTSRAKFLKNHRVADEVYSVSNVNKNNSVIALKPGLQAAYGQIEKIFQHSRQMPNGKIELHVLCHCAWITYRAGELSDEISCEAIALVGLDRS</sequence>
<reference evidence="1 2" key="3">
    <citation type="journal article" date="2022" name="Microbiol. Spectr.">
        <title>Folding features and dynamics of 3D genome architecture in plant fungal pathogens.</title>
        <authorList>
            <person name="Xia C."/>
        </authorList>
    </citation>
    <scope>NUCLEOTIDE SEQUENCE [LARGE SCALE GENOMIC DNA]</scope>
    <source>
        <strain evidence="1 2">93-210</strain>
    </source>
</reference>